<dbReference type="GO" id="GO:0008168">
    <property type="term" value="F:methyltransferase activity"/>
    <property type="evidence" value="ECO:0007669"/>
    <property type="project" value="UniProtKB-KW"/>
</dbReference>
<keyword evidence="3" id="KW-0808">Transferase</keyword>
<dbReference type="GO" id="GO:0032259">
    <property type="term" value="P:methylation"/>
    <property type="evidence" value="ECO:0007669"/>
    <property type="project" value="UniProtKB-KW"/>
</dbReference>
<dbReference type="PANTHER" id="PTHR42942">
    <property type="entry name" value="6-O-METHYLGUANINE DNA METHYLTRANSFERASE"/>
    <property type="match status" value="1"/>
</dbReference>
<dbReference type="Proteomes" id="UP000230405">
    <property type="component" value="Unassembled WGS sequence"/>
</dbReference>
<proteinExistence type="predicted"/>
<keyword evidence="1" id="KW-0227">DNA damage</keyword>
<dbReference type="InterPro" id="IPR014048">
    <property type="entry name" value="MethylDNA_cys_MeTrfase_DNA-bd"/>
</dbReference>
<dbReference type="SUPFAM" id="SSF46767">
    <property type="entry name" value="Methylated DNA-protein cysteine methyltransferase, C-terminal domain"/>
    <property type="match status" value="1"/>
</dbReference>
<dbReference type="AlphaFoldDB" id="A0A2M7VET8"/>
<dbReference type="PANTHER" id="PTHR42942:SF1">
    <property type="entry name" value="ALKYLTRANSFERASE-LIKE PROTEIN 1"/>
    <property type="match status" value="1"/>
</dbReference>
<name>A0A2M7VET8_9BACT</name>
<evidence type="ECO:0000256" key="1">
    <source>
        <dbReference type="ARBA" id="ARBA00022763"/>
    </source>
</evidence>
<dbReference type="InterPro" id="IPR036217">
    <property type="entry name" value="MethylDNA_cys_MeTrfase_DNAb"/>
</dbReference>
<keyword evidence="3" id="KW-0489">Methyltransferase</keyword>
<dbReference type="CDD" id="cd06445">
    <property type="entry name" value="ATase"/>
    <property type="match status" value="1"/>
</dbReference>
<evidence type="ECO:0000259" key="2">
    <source>
        <dbReference type="Pfam" id="PF01035"/>
    </source>
</evidence>
<dbReference type="GO" id="GO:0006281">
    <property type="term" value="P:DNA repair"/>
    <property type="evidence" value="ECO:0007669"/>
    <property type="project" value="InterPro"/>
</dbReference>
<dbReference type="InterPro" id="IPR036388">
    <property type="entry name" value="WH-like_DNA-bd_sf"/>
</dbReference>
<feature type="domain" description="Methylated-DNA-[protein]-cysteine S-methyltransferase DNA binding" evidence="2">
    <location>
        <begin position="4"/>
        <end position="86"/>
    </location>
</feature>
<evidence type="ECO:0000313" key="4">
    <source>
        <dbReference type="Proteomes" id="UP000230405"/>
    </source>
</evidence>
<accession>A0A2M7VET8</accession>
<protein>
    <submittedName>
        <fullName evidence="3">Cysteine methyltransferase</fullName>
    </submittedName>
</protein>
<dbReference type="EMBL" id="PFPO01000050">
    <property type="protein sequence ID" value="PIZ99023.1"/>
    <property type="molecule type" value="Genomic_DNA"/>
</dbReference>
<gene>
    <name evidence="3" type="ORF">COX77_02735</name>
</gene>
<organism evidence="3 4">
    <name type="scientific">Candidatus Komeilibacteria bacterium CG_4_10_14_0_2_um_filter_37_10</name>
    <dbReference type="NCBI Taxonomy" id="1974470"/>
    <lineage>
        <taxon>Bacteria</taxon>
        <taxon>Candidatus Komeiliibacteriota</taxon>
    </lineage>
</organism>
<evidence type="ECO:0000313" key="3">
    <source>
        <dbReference type="EMBL" id="PIZ99023.1"/>
    </source>
</evidence>
<sequence length="107" mass="12359">MINNFYQRVYQQVSQVPRGRVATYGQIAALLGSPRSARQVGWALHLLPVDSRVPWQRIINQKGRISTSCQEHTQMLQATLLRKEHVEVTKNQNGYFINLMKYGVKFT</sequence>
<dbReference type="InterPro" id="IPR052520">
    <property type="entry name" value="ATL_DNA_repair"/>
</dbReference>
<dbReference type="Gene3D" id="1.10.10.10">
    <property type="entry name" value="Winged helix-like DNA-binding domain superfamily/Winged helix DNA-binding domain"/>
    <property type="match status" value="1"/>
</dbReference>
<reference evidence="4" key="1">
    <citation type="submission" date="2017-09" db="EMBL/GenBank/DDBJ databases">
        <title>Depth-based differentiation of microbial function through sediment-hosted aquifers and enrichment of novel symbionts in the deep terrestrial subsurface.</title>
        <authorList>
            <person name="Probst A.J."/>
            <person name="Ladd B."/>
            <person name="Jarett J.K."/>
            <person name="Geller-Mcgrath D.E."/>
            <person name="Sieber C.M.K."/>
            <person name="Emerson J.B."/>
            <person name="Anantharaman K."/>
            <person name="Thomas B.C."/>
            <person name="Malmstrom R."/>
            <person name="Stieglmeier M."/>
            <person name="Klingl A."/>
            <person name="Woyke T."/>
            <person name="Ryan C.M."/>
            <person name="Banfield J.F."/>
        </authorList>
    </citation>
    <scope>NUCLEOTIDE SEQUENCE [LARGE SCALE GENOMIC DNA]</scope>
</reference>
<comment type="caution">
    <text evidence="3">The sequence shown here is derived from an EMBL/GenBank/DDBJ whole genome shotgun (WGS) entry which is preliminary data.</text>
</comment>
<dbReference type="NCBIfam" id="TIGR00589">
    <property type="entry name" value="ogt"/>
    <property type="match status" value="1"/>
</dbReference>
<dbReference type="Pfam" id="PF01035">
    <property type="entry name" value="DNA_binding_1"/>
    <property type="match status" value="1"/>
</dbReference>